<evidence type="ECO:0000256" key="6">
    <source>
        <dbReference type="ARBA" id="ARBA00023054"/>
    </source>
</evidence>
<evidence type="ECO:0000259" key="10">
    <source>
        <dbReference type="PROSITE" id="PS51322"/>
    </source>
</evidence>
<feature type="region of interest" description="Disordered" evidence="8">
    <location>
        <begin position="149"/>
        <end position="174"/>
    </location>
</feature>
<dbReference type="SUPFAM" id="SSF54495">
    <property type="entry name" value="UBC-like"/>
    <property type="match status" value="1"/>
</dbReference>
<evidence type="ECO:0008006" key="13">
    <source>
        <dbReference type="Google" id="ProtNLM"/>
    </source>
</evidence>
<dbReference type="AlphaFoldDB" id="A0A1D1V7N9"/>
<dbReference type="Gene3D" id="6.10.140.820">
    <property type="match status" value="1"/>
</dbReference>
<dbReference type="InterPro" id="IPR037202">
    <property type="entry name" value="ESCRT_assembly_dom"/>
</dbReference>
<protein>
    <recommendedName>
        <fullName evidence="13">UEV domain-containing protein</fullName>
    </recommendedName>
</protein>
<dbReference type="PANTHER" id="PTHR23306">
    <property type="entry name" value="TUMOR SUSCEPTIBILITY GENE 101 PROTEIN-RELATED"/>
    <property type="match status" value="1"/>
</dbReference>
<keyword evidence="12" id="KW-1185">Reference proteome</keyword>
<dbReference type="GO" id="GO:0008333">
    <property type="term" value="P:endosome to lysosome transport"/>
    <property type="evidence" value="ECO:0007669"/>
    <property type="project" value="TreeGrafter"/>
</dbReference>
<dbReference type="Proteomes" id="UP000186922">
    <property type="component" value="Unassembled WGS sequence"/>
</dbReference>
<evidence type="ECO:0000313" key="12">
    <source>
        <dbReference type="Proteomes" id="UP000186922"/>
    </source>
</evidence>
<comment type="subcellular location">
    <subcellularLocation>
        <location evidence="1">Endosome</location>
    </subcellularLocation>
</comment>
<dbReference type="EMBL" id="BDGG01000004">
    <property type="protein sequence ID" value="GAU97664.1"/>
    <property type="molecule type" value="Genomic_DNA"/>
</dbReference>
<feature type="domain" description="UEV" evidence="10">
    <location>
        <begin position="5"/>
        <end position="149"/>
    </location>
</feature>
<accession>A0A1D1V7N9</accession>
<dbReference type="STRING" id="947166.A0A1D1V7N9"/>
<keyword evidence="5 7" id="KW-0653">Protein transport</keyword>
<feature type="region of interest" description="Disordered" evidence="8">
    <location>
        <begin position="213"/>
        <end position="242"/>
    </location>
</feature>
<comment type="similarity">
    <text evidence="2">Belongs to the ubiquitin-conjugating enzyme family. UEV subfamily.</text>
</comment>
<comment type="caution">
    <text evidence="11">The sequence shown here is derived from an EMBL/GenBank/DDBJ whole genome shotgun (WGS) entry which is preliminary data.</text>
</comment>
<evidence type="ECO:0000256" key="5">
    <source>
        <dbReference type="ARBA" id="ARBA00022927"/>
    </source>
</evidence>
<evidence type="ECO:0000256" key="8">
    <source>
        <dbReference type="SAM" id="MobiDB-lite"/>
    </source>
</evidence>
<evidence type="ECO:0000256" key="4">
    <source>
        <dbReference type="ARBA" id="ARBA00022753"/>
    </source>
</evidence>
<feature type="compositionally biased region" description="Polar residues" evidence="8">
    <location>
        <begin position="152"/>
        <end position="167"/>
    </location>
</feature>
<dbReference type="Pfam" id="PF09454">
    <property type="entry name" value="Vps23_core"/>
    <property type="match status" value="1"/>
</dbReference>
<dbReference type="CDD" id="cd11685">
    <property type="entry name" value="UEV_TSG101-like"/>
    <property type="match status" value="1"/>
</dbReference>
<dbReference type="Gene3D" id="6.10.250.370">
    <property type="match status" value="1"/>
</dbReference>
<dbReference type="OrthoDB" id="306304at2759"/>
<dbReference type="InterPro" id="IPR017916">
    <property type="entry name" value="SB_dom"/>
</dbReference>
<dbReference type="PROSITE" id="PS51312">
    <property type="entry name" value="SB"/>
    <property type="match status" value="1"/>
</dbReference>
<keyword evidence="4" id="KW-0967">Endosome</keyword>
<dbReference type="Pfam" id="PF05743">
    <property type="entry name" value="UEV"/>
    <property type="match status" value="1"/>
</dbReference>
<evidence type="ECO:0000256" key="1">
    <source>
        <dbReference type="ARBA" id="ARBA00004177"/>
    </source>
</evidence>
<dbReference type="GO" id="GO:0000813">
    <property type="term" value="C:ESCRT I complex"/>
    <property type="evidence" value="ECO:0007669"/>
    <property type="project" value="TreeGrafter"/>
</dbReference>
<sequence>MAGYPPKELESVLQKKYYKYPQLTAKDAQKVIAYYPDLRTLTAQYVFPDGLSRELLNLTGTLPITYKGNTYNIPVEMWIMDTHPYNPPLCYVKPTADMRIKSPHRHVDQNGRIYLPYLTDWNHAKSDLLECCHVLVMIFSEEPPVYAKKASRNSQASPQTVNNNTGYPQMPVAQPPANPAYPAYPAAAAYPAYNPPPVFPQYPPVRTEATNPAYPASGAFNPPTRSSFPYNQPAAAASPSYPPAPSPYGAFSPIDSSSGRNATISNEHIRASLLSAVEEKLGRRLNDSVVEAQGEITVLTQTYEELKKGRKTLDDIFEKLDKEQRIADTNICILTDKLAELRAAVDKASSTDPVEVDDLIVPTAPLYKQLLTAYAEESALEDAMYYIGEALRRNVIDLDVFLKHVRELSRRQFMQRALIQKCRDKAGLP</sequence>
<organism evidence="11 12">
    <name type="scientific">Ramazzottius varieornatus</name>
    <name type="common">Water bear</name>
    <name type="synonym">Tardigrade</name>
    <dbReference type="NCBI Taxonomy" id="947166"/>
    <lineage>
        <taxon>Eukaryota</taxon>
        <taxon>Metazoa</taxon>
        <taxon>Ecdysozoa</taxon>
        <taxon>Tardigrada</taxon>
        <taxon>Eutardigrada</taxon>
        <taxon>Parachela</taxon>
        <taxon>Hypsibioidea</taxon>
        <taxon>Ramazzottiidae</taxon>
        <taxon>Ramazzottius</taxon>
    </lineage>
</organism>
<dbReference type="GO" id="GO:0043130">
    <property type="term" value="F:ubiquitin binding"/>
    <property type="evidence" value="ECO:0007669"/>
    <property type="project" value="TreeGrafter"/>
</dbReference>
<evidence type="ECO:0000256" key="7">
    <source>
        <dbReference type="PROSITE-ProRule" id="PRU00644"/>
    </source>
</evidence>
<dbReference type="InterPro" id="IPR052070">
    <property type="entry name" value="ESCRT-I_UEV_domain"/>
</dbReference>
<dbReference type="Gene3D" id="3.10.110.10">
    <property type="entry name" value="Ubiquitin Conjugating Enzyme"/>
    <property type="match status" value="1"/>
</dbReference>
<name>A0A1D1V7N9_RAMVA</name>
<evidence type="ECO:0000256" key="3">
    <source>
        <dbReference type="ARBA" id="ARBA00022448"/>
    </source>
</evidence>
<dbReference type="GO" id="GO:0015031">
    <property type="term" value="P:protein transport"/>
    <property type="evidence" value="ECO:0007669"/>
    <property type="project" value="UniProtKB-UniRule"/>
</dbReference>
<evidence type="ECO:0000259" key="9">
    <source>
        <dbReference type="PROSITE" id="PS51312"/>
    </source>
</evidence>
<dbReference type="SUPFAM" id="SSF140111">
    <property type="entry name" value="Endosomal sorting complex assembly domain"/>
    <property type="match status" value="1"/>
</dbReference>
<proteinExistence type="inferred from homology"/>
<dbReference type="PANTHER" id="PTHR23306:SF3">
    <property type="entry name" value="TUMOR SUPPRESSOR PROTEIN 101"/>
    <property type="match status" value="1"/>
</dbReference>
<dbReference type="PROSITE" id="PS51322">
    <property type="entry name" value="UEV"/>
    <property type="match status" value="1"/>
</dbReference>
<gene>
    <name evidence="11" type="primary">RvY_08922-1</name>
    <name evidence="11" type="synonym">RvY_08922.1</name>
    <name evidence="11" type="ORF">RvY_08922</name>
</gene>
<keyword evidence="6" id="KW-0175">Coiled coil</keyword>
<evidence type="ECO:0000313" key="11">
    <source>
        <dbReference type="EMBL" id="GAU97664.1"/>
    </source>
</evidence>
<keyword evidence="3 7" id="KW-0813">Transport</keyword>
<reference evidence="11 12" key="1">
    <citation type="journal article" date="2016" name="Nat. Commun.">
        <title>Extremotolerant tardigrade genome and improved radiotolerance of human cultured cells by tardigrade-unique protein.</title>
        <authorList>
            <person name="Hashimoto T."/>
            <person name="Horikawa D.D."/>
            <person name="Saito Y."/>
            <person name="Kuwahara H."/>
            <person name="Kozuka-Hata H."/>
            <person name="Shin-I T."/>
            <person name="Minakuchi Y."/>
            <person name="Ohishi K."/>
            <person name="Motoyama A."/>
            <person name="Aizu T."/>
            <person name="Enomoto A."/>
            <person name="Kondo K."/>
            <person name="Tanaka S."/>
            <person name="Hara Y."/>
            <person name="Koshikawa S."/>
            <person name="Sagara H."/>
            <person name="Miura T."/>
            <person name="Yokobori S."/>
            <person name="Miyagawa K."/>
            <person name="Suzuki Y."/>
            <person name="Kubo T."/>
            <person name="Oyama M."/>
            <person name="Kohara Y."/>
            <person name="Fujiyama A."/>
            <person name="Arakawa K."/>
            <person name="Katayama T."/>
            <person name="Toyoda A."/>
            <person name="Kunieda T."/>
        </authorList>
    </citation>
    <scope>NUCLEOTIDE SEQUENCE [LARGE SCALE GENOMIC DNA]</scope>
    <source>
        <strain evidence="11 12">YOKOZUNA-1</strain>
    </source>
</reference>
<feature type="domain" description="SB" evidence="9">
    <location>
        <begin position="364"/>
        <end position="429"/>
    </location>
</feature>
<evidence type="ECO:0000256" key="2">
    <source>
        <dbReference type="ARBA" id="ARBA00009594"/>
    </source>
</evidence>
<dbReference type="InterPro" id="IPR016135">
    <property type="entry name" value="UBQ-conjugating_enzyme/RWD"/>
</dbReference>
<dbReference type="InterPro" id="IPR008883">
    <property type="entry name" value="UEV_N"/>
</dbReference>